<evidence type="ECO:0000256" key="1">
    <source>
        <dbReference type="SAM" id="MobiDB-lite"/>
    </source>
</evidence>
<evidence type="ECO:0000313" key="3">
    <source>
        <dbReference type="EMBL" id="GAA0600029.1"/>
    </source>
</evidence>
<gene>
    <name evidence="3" type="ORF">GCM10009416_42550</name>
</gene>
<feature type="compositionally biased region" description="Polar residues" evidence="1">
    <location>
        <begin position="1"/>
        <end position="21"/>
    </location>
</feature>
<accession>A0ABN1FXN3</accession>
<dbReference type="InterPro" id="IPR018968">
    <property type="entry name" value="Phasin"/>
</dbReference>
<evidence type="ECO:0000313" key="4">
    <source>
        <dbReference type="Proteomes" id="UP001501588"/>
    </source>
</evidence>
<sequence length="227" mass="24644">MADTNTNKPQDAKPSFSTSQAGAAVKESARNAADAMQQGGRSTADAMRNNADAAADVARRGGEAGADAMNRAGETASDMTRKGTQALVESQRQIAQDAAQRFEEVSRKIAQATQGTSENVRRLMTLPNAAEGGLRDMQQGVTGLFEGVVQTNLRVAQELFRLANPAPFVELQQRFVREYTDTLVQNSATLVRAMRRTADETLRPLEEQIRQRGQDNQADARFQTAAE</sequence>
<protein>
    <recommendedName>
        <fullName evidence="2">Phasin domain-containing protein</fullName>
    </recommendedName>
</protein>
<reference evidence="3 4" key="1">
    <citation type="journal article" date="2019" name="Int. J. Syst. Evol. Microbiol.">
        <title>The Global Catalogue of Microorganisms (GCM) 10K type strain sequencing project: providing services to taxonomists for standard genome sequencing and annotation.</title>
        <authorList>
            <consortium name="The Broad Institute Genomics Platform"/>
            <consortium name="The Broad Institute Genome Sequencing Center for Infectious Disease"/>
            <person name="Wu L."/>
            <person name="Ma J."/>
        </authorList>
    </citation>
    <scope>NUCLEOTIDE SEQUENCE [LARGE SCALE GENOMIC DNA]</scope>
    <source>
        <strain evidence="3 4">JCM 9933</strain>
    </source>
</reference>
<dbReference type="Pfam" id="PF09361">
    <property type="entry name" value="Phasin_2"/>
    <property type="match status" value="1"/>
</dbReference>
<dbReference type="EMBL" id="BAAAFZ010000072">
    <property type="protein sequence ID" value="GAA0600029.1"/>
    <property type="molecule type" value="Genomic_DNA"/>
</dbReference>
<comment type="caution">
    <text evidence="3">The sequence shown here is derived from an EMBL/GenBank/DDBJ whole genome shotgun (WGS) entry which is preliminary data.</text>
</comment>
<dbReference type="RefSeq" id="WP_343897430.1">
    <property type="nucleotide sequence ID" value="NZ_BAAAFZ010000072.1"/>
</dbReference>
<feature type="compositionally biased region" description="Low complexity" evidence="1">
    <location>
        <begin position="44"/>
        <end position="56"/>
    </location>
</feature>
<evidence type="ECO:0000259" key="2">
    <source>
        <dbReference type="Pfam" id="PF09361"/>
    </source>
</evidence>
<name>A0ABN1FXN3_9PROT</name>
<keyword evidence="4" id="KW-1185">Reference proteome</keyword>
<feature type="domain" description="Phasin" evidence="2">
    <location>
        <begin position="113"/>
        <end position="209"/>
    </location>
</feature>
<feature type="region of interest" description="Disordered" evidence="1">
    <location>
        <begin position="1"/>
        <end position="65"/>
    </location>
</feature>
<dbReference type="Proteomes" id="UP001501588">
    <property type="component" value="Unassembled WGS sequence"/>
</dbReference>
<proteinExistence type="predicted"/>
<organism evidence="3 4">
    <name type="scientific">Craurococcus roseus</name>
    <dbReference type="NCBI Taxonomy" id="77585"/>
    <lineage>
        <taxon>Bacteria</taxon>
        <taxon>Pseudomonadati</taxon>
        <taxon>Pseudomonadota</taxon>
        <taxon>Alphaproteobacteria</taxon>
        <taxon>Acetobacterales</taxon>
        <taxon>Acetobacteraceae</taxon>
        <taxon>Craurococcus</taxon>
    </lineage>
</organism>